<protein>
    <recommendedName>
        <fullName evidence="2">Peptidase A1 domain-containing protein</fullName>
    </recommendedName>
</protein>
<proteinExistence type="predicted"/>
<comment type="caution">
    <text evidence="3">The sequence shown here is derived from an EMBL/GenBank/DDBJ whole genome shotgun (WGS) entry which is preliminary data.</text>
</comment>
<keyword evidence="4" id="KW-1185">Reference proteome</keyword>
<dbReference type="Pfam" id="PF00026">
    <property type="entry name" value="Asp"/>
    <property type="match status" value="1"/>
</dbReference>
<organism evidence="3 4">
    <name type="scientific">Alternaria panax</name>
    <dbReference type="NCBI Taxonomy" id="48097"/>
    <lineage>
        <taxon>Eukaryota</taxon>
        <taxon>Fungi</taxon>
        <taxon>Dikarya</taxon>
        <taxon>Ascomycota</taxon>
        <taxon>Pezizomycotina</taxon>
        <taxon>Dothideomycetes</taxon>
        <taxon>Pleosporomycetidae</taxon>
        <taxon>Pleosporales</taxon>
        <taxon>Pleosporineae</taxon>
        <taxon>Pleosporaceae</taxon>
        <taxon>Alternaria</taxon>
        <taxon>Alternaria sect. Panax</taxon>
    </lineage>
</organism>
<feature type="domain" description="Peptidase A1" evidence="2">
    <location>
        <begin position="20"/>
        <end position="369"/>
    </location>
</feature>
<reference evidence="3" key="1">
    <citation type="submission" date="2021-07" db="EMBL/GenBank/DDBJ databases">
        <title>Genome Resource of American Ginseng Black Spot Pathogen Alternaria panax.</title>
        <authorList>
            <person name="Qiu C."/>
            <person name="Wang W."/>
            <person name="Liu Z."/>
        </authorList>
    </citation>
    <scope>NUCLEOTIDE SEQUENCE</scope>
    <source>
        <strain evidence="3">BNCC115425</strain>
    </source>
</reference>
<dbReference type="EMBL" id="JAANER010000005">
    <property type="protein sequence ID" value="KAG9189838.1"/>
    <property type="molecule type" value="Genomic_DNA"/>
</dbReference>
<dbReference type="Gene3D" id="2.40.70.10">
    <property type="entry name" value="Acid Proteases"/>
    <property type="match status" value="2"/>
</dbReference>
<feature type="transmembrane region" description="Helical" evidence="1">
    <location>
        <begin position="401"/>
        <end position="424"/>
    </location>
</feature>
<keyword evidence="1" id="KW-1133">Transmembrane helix</keyword>
<accession>A0AAD4I897</accession>
<keyword evidence="1" id="KW-0812">Transmembrane</keyword>
<dbReference type="InterPro" id="IPR021109">
    <property type="entry name" value="Peptidase_aspartic_dom_sf"/>
</dbReference>
<keyword evidence="1" id="KW-0472">Membrane</keyword>
<dbReference type="PROSITE" id="PS51767">
    <property type="entry name" value="PEPTIDASE_A1"/>
    <property type="match status" value="1"/>
</dbReference>
<dbReference type="InterPro" id="IPR033121">
    <property type="entry name" value="PEPTIDASE_A1"/>
</dbReference>
<evidence type="ECO:0000259" key="2">
    <source>
        <dbReference type="PROSITE" id="PS51767"/>
    </source>
</evidence>
<dbReference type="SUPFAM" id="SSF50630">
    <property type="entry name" value="Acid proteases"/>
    <property type="match status" value="1"/>
</dbReference>
<sequence length="496" mass="53347">MAKALSLTTGGWLGNDGSWSTFLVQAGRPAQTFAVLPAIQAQNVWLPIAEGCIRWQGAASSCGGSRGAAPFQQRLSPGFQANMSSTWNAIGLYELELGKNYGITGSGLFGFDGVGLDNLTMEKLAVTAYALPGFWVGQLGLSPLPLNFSETISSPSLISALKDEGHIPSLVFGYQAGASYRETKVSASLILGGYDRSRSSEPLTVGINTADMARSLTVGLQDIVVTNTLKGTLSLIENERILAPIDSSVPELWLPKSVCDRFESVFGLEYHDRTARYVLTDSARNRLRELNPTLTFTIGTNAVTGGNTTVIQIPYAAFDLQAGYPIFANATNYFPIRRADNESQYAIGRAFLQEAYIGVDYESGIFNVSAARWDDLDPNIITISNEDRDAGAARDGLSGGAIAGIVISSVTAIALCILCTWFLVLKPRRKRRQSTALVEADEKVARDALHPAPELTGVTVHELPAKHGHNELGEVKIVPELGGEEHVHELPSECVR</sequence>
<gene>
    <name evidence="3" type="ORF">G6011_06706</name>
</gene>
<evidence type="ECO:0000313" key="4">
    <source>
        <dbReference type="Proteomes" id="UP001199106"/>
    </source>
</evidence>
<dbReference type="Proteomes" id="UP001199106">
    <property type="component" value="Unassembled WGS sequence"/>
</dbReference>
<evidence type="ECO:0000313" key="3">
    <source>
        <dbReference type="EMBL" id="KAG9189838.1"/>
    </source>
</evidence>
<name>A0AAD4I897_9PLEO</name>
<evidence type="ECO:0000256" key="1">
    <source>
        <dbReference type="SAM" id="Phobius"/>
    </source>
</evidence>
<dbReference type="AlphaFoldDB" id="A0AAD4I897"/>